<comment type="caution">
    <text evidence="1">The sequence shown here is derived from an EMBL/GenBank/DDBJ whole genome shotgun (WGS) entry which is preliminary data.</text>
</comment>
<dbReference type="EMBL" id="CABDUW010000818">
    <property type="protein sequence ID" value="VTJ75710.1"/>
    <property type="molecule type" value="Genomic_DNA"/>
</dbReference>
<dbReference type="Proteomes" id="UP000335636">
    <property type="component" value="Unassembled WGS sequence"/>
</dbReference>
<evidence type="ECO:0000313" key="1">
    <source>
        <dbReference type="EMBL" id="VTJ75710.1"/>
    </source>
</evidence>
<name>A0A5E4C371_MARMO</name>
<proteinExistence type="predicted"/>
<accession>A0A5E4C371</accession>
<sequence>MQRAPPGRAPAPRSCWAAHLRKPGLDNLPGRAVALAADPWRGQALGPSGTRTGTGKGAAYLRLGRASHRGRPQGSLHDVAG</sequence>
<keyword evidence="2" id="KW-1185">Reference proteome</keyword>
<protein>
    <submittedName>
        <fullName evidence="1">Uncharacterized protein</fullName>
    </submittedName>
</protein>
<dbReference type="AlphaFoldDB" id="A0A5E4C371"/>
<evidence type="ECO:0000313" key="2">
    <source>
        <dbReference type="Proteomes" id="UP000335636"/>
    </source>
</evidence>
<gene>
    <name evidence="1" type="ORF">MONAX_5E031162</name>
</gene>
<organism evidence="1 2">
    <name type="scientific">Marmota monax</name>
    <name type="common">Woodchuck</name>
    <dbReference type="NCBI Taxonomy" id="9995"/>
    <lineage>
        <taxon>Eukaryota</taxon>
        <taxon>Metazoa</taxon>
        <taxon>Chordata</taxon>
        <taxon>Craniata</taxon>
        <taxon>Vertebrata</taxon>
        <taxon>Euteleostomi</taxon>
        <taxon>Mammalia</taxon>
        <taxon>Eutheria</taxon>
        <taxon>Euarchontoglires</taxon>
        <taxon>Glires</taxon>
        <taxon>Rodentia</taxon>
        <taxon>Sciuromorpha</taxon>
        <taxon>Sciuridae</taxon>
        <taxon>Xerinae</taxon>
        <taxon>Marmotini</taxon>
        <taxon>Marmota</taxon>
    </lineage>
</organism>
<reference evidence="1" key="1">
    <citation type="submission" date="2019-04" db="EMBL/GenBank/DDBJ databases">
        <authorList>
            <person name="Alioto T."/>
            <person name="Alioto T."/>
        </authorList>
    </citation>
    <scope>NUCLEOTIDE SEQUENCE [LARGE SCALE GENOMIC DNA]</scope>
</reference>